<protein>
    <submittedName>
        <fullName evidence="1">Uncharacterized protein</fullName>
    </submittedName>
</protein>
<proteinExistence type="predicted"/>
<dbReference type="AlphaFoldDB" id="A0A060S8Y9"/>
<evidence type="ECO:0000313" key="2">
    <source>
        <dbReference type="Proteomes" id="UP000029665"/>
    </source>
</evidence>
<name>A0A060S8Y9_PYCCI</name>
<dbReference type="Proteomes" id="UP000029665">
    <property type="component" value="Unassembled WGS sequence"/>
</dbReference>
<keyword evidence="2" id="KW-1185">Reference proteome</keyword>
<dbReference type="EMBL" id="CCBP010000025">
    <property type="protein sequence ID" value="CDO68749.1"/>
    <property type="molecule type" value="Genomic_DNA"/>
</dbReference>
<reference evidence="1" key="1">
    <citation type="submission" date="2014-01" db="EMBL/GenBank/DDBJ databases">
        <title>The genome of the white-rot fungus Pycnoporus cinnabarinus: a basidiomycete model with a versatile arsenal for lignocellulosic biomass breakdown.</title>
        <authorList>
            <person name="Levasseur A."/>
            <person name="Lomascolo A."/>
            <person name="Ruiz-Duenas F.J."/>
            <person name="Uzan E."/>
            <person name="Piumi F."/>
            <person name="Kues U."/>
            <person name="Ram A.F.J."/>
            <person name="Murat C."/>
            <person name="Haon M."/>
            <person name="Benoit I."/>
            <person name="Arfi Y."/>
            <person name="Chevret D."/>
            <person name="Drula E."/>
            <person name="Kwon M.J."/>
            <person name="Gouret P."/>
            <person name="Lesage-Meessen L."/>
            <person name="Lombard V."/>
            <person name="Mariette J."/>
            <person name="Noirot C."/>
            <person name="Park J."/>
            <person name="Patyshakuliyeva A."/>
            <person name="Wieneger R.A.B."/>
            <person name="Wosten H.A.B."/>
            <person name="Martin F."/>
            <person name="Coutinho P.M."/>
            <person name="de Vries R."/>
            <person name="Martinez A.T."/>
            <person name="Klopp C."/>
            <person name="Pontarotti P."/>
            <person name="Henrissat B."/>
            <person name="Record E."/>
        </authorList>
    </citation>
    <scope>NUCLEOTIDE SEQUENCE [LARGE SCALE GENOMIC DNA]</scope>
    <source>
        <strain evidence="1">BRFM137</strain>
    </source>
</reference>
<gene>
    <name evidence="1" type="ORF">BN946_scf184989.g15</name>
</gene>
<sequence>MFAGKGCKSIYKTFSVLDHVVSHKCVEADPDLPDLTLRSAILYQGKDVGLFVPVFVGDKCGGKFWQVSDINKCLDTPVPYTVFKVD</sequence>
<evidence type="ECO:0000313" key="1">
    <source>
        <dbReference type="EMBL" id="CDO68749.1"/>
    </source>
</evidence>
<accession>A0A060S8Y9</accession>
<dbReference type="HOGENOM" id="CLU_2498970_0_0_1"/>
<comment type="caution">
    <text evidence="1">The sequence shown here is derived from an EMBL/GenBank/DDBJ whole genome shotgun (WGS) entry which is preliminary data.</text>
</comment>
<organism evidence="1 2">
    <name type="scientific">Pycnoporus cinnabarinus</name>
    <name type="common">Cinnabar-red polypore</name>
    <name type="synonym">Trametes cinnabarina</name>
    <dbReference type="NCBI Taxonomy" id="5643"/>
    <lineage>
        <taxon>Eukaryota</taxon>
        <taxon>Fungi</taxon>
        <taxon>Dikarya</taxon>
        <taxon>Basidiomycota</taxon>
        <taxon>Agaricomycotina</taxon>
        <taxon>Agaricomycetes</taxon>
        <taxon>Polyporales</taxon>
        <taxon>Polyporaceae</taxon>
        <taxon>Trametes</taxon>
    </lineage>
</organism>